<dbReference type="EMBL" id="ASRV01000088">
    <property type="protein sequence ID" value="EOR26744.1"/>
    <property type="molecule type" value="Genomic_DNA"/>
</dbReference>
<protein>
    <submittedName>
        <fullName evidence="2">Uncharacterized protein</fullName>
    </submittedName>
</protein>
<comment type="caution">
    <text evidence="2">The sequence shown here is derived from an EMBL/GenBank/DDBJ whole genome shotgun (WGS) entry which is preliminary data.</text>
</comment>
<proteinExistence type="predicted"/>
<dbReference type="OrthoDB" id="1957709at2"/>
<keyword evidence="1" id="KW-0812">Transmembrane</keyword>
<dbReference type="AlphaFoldDB" id="R9CBJ5"/>
<keyword evidence="1" id="KW-0472">Membrane</keyword>
<evidence type="ECO:0000313" key="2">
    <source>
        <dbReference type="EMBL" id="EOR26744.1"/>
    </source>
</evidence>
<name>R9CBJ5_9CLOT</name>
<keyword evidence="3" id="KW-1185">Reference proteome</keyword>
<gene>
    <name evidence="2" type="ORF">A500_07103</name>
</gene>
<dbReference type="Proteomes" id="UP000013988">
    <property type="component" value="Unassembled WGS sequence"/>
</dbReference>
<evidence type="ECO:0000256" key="1">
    <source>
        <dbReference type="SAM" id="Phobius"/>
    </source>
</evidence>
<accession>R9CBJ5</accession>
<reference evidence="2 3" key="1">
    <citation type="submission" date="2013-03" db="EMBL/GenBank/DDBJ databases">
        <title>Whole genome shotgun sequencing of Clostridium sartagoforme AAU1.</title>
        <authorList>
            <person name="Joshi C.G."/>
            <person name="Duggirala S.M."/>
            <person name="Nathani N.M."/>
            <person name="Bhatt V.D."/>
            <person name="Patel A.K."/>
            <person name="Pandya P.R."/>
            <person name="KaPatel J.A."/>
        </authorList>
    </citation>
    <scope>NUCLEOTIDE SEQUENCE [LARGE SCALE GENOMIC DNA]</scope>
    <source>
        <strain evidence="2 3">AAU1</strain>
    </source>
</reference>
<feature type="transmembrane region" description="Helical" evidence="1">
    <location>
        <begin position="9"/>
        <end position="32"/>
    </location>
</feature>
<keyword evidence="1" id="KW-1133">Transmembrane helix</keyword>
<evidence type="ECO:0000313" key="3">
    <source>
        <dbReference type="Proteomes" id="UP000013988"/>
    </source>
</evidence>
<sequence>MDNRGIKSILIKISFITGIILLICFFGGLVYLRYDYYTNSSPYASTPLSVYNIIHGIIFLIPSIICFVIAMLLNSKTKK</sequence>
<dbReference type="RefSeq" id="WP_016206831.1">
    <property type="nucleotide sequence ID" value="NZ_ASRV01000088.1"/>
</dbReference>
<feature type="transmembrane region" description="Helical" evidence="1">
    <location>
        <begin position="52"/>
        <end position="73"/>
    </location>
</feature>
<organism evidence="2 3">
    <name type="scientific">Clostridium sartagoforme AAU1</name>
    <dbReference type="NCBI Taxonomy" id="1202534"/>
    <lineage>
        <taxon>Bacteria</taxon>
        <taxon>Bacillati</taxon>
        <taxon>Bacillota</taxon>
        <taxon>Clostridia</taxon>
        <taxon>Eubacteriales</taxon>
        <taxon>Clostridiaceae</taxon>
        <taxon>Clostridium</taxon>
    </lineage>
</organism>